<feature type="compositionally biased region" description="Basic and acidic residues" evidence="1">
    <location>
        <begin position="89"/>
        <end position="103"/>
    </location>
</feature>
<keyword evidence="3" id="KW-1185">Reference proteome</keyword>
<reference evidence="2" key="1">
    <citation type="journal article" date="2023" name="G3 (Bethesda)">
        <title>A reference genome for the long-term kleptoplast-retaining sea slug Elysia crispata morphotype clarki.</title>
        <authorList>
            <person name="Eastman K.E."/>
            <person name="Pendleton A.L."/>
            <person name="Shaikh M.A."/>
            <person name="Suttiyut T."/>
            <person name="Ogas R."/>
            <person name="Tomko P."/>
            <person name="Gavelis G."/>
            <person name="Widhalm J.R."/>
            <person name="Wisecaver J.H."/>
        </authorList>
    </citation>
    <scope>NUCLEOTIDE SEQUENCE</scope>
    <source>
        <strain evidence="2">ECLA1</strain>
    </source>
</reference>
<evidence type="ECO:0000256" key="1">
    <source>
        <dbReference type="SAM" id="MobiDB-lite"/>
    </source>
</evidence>
<protein>
    <submittedName>
        <fullName evidence="2">Uncharacterized protein</fullName>
    </submittedName>
</protein>
<name>A0AAE1DB14_9GAST</name>
<feature type="region of interest" description="Disordered" evidence="1">
    <location>
        <begin position="74"/>
        <end position="103"/>
    </location>
</feature>
<comment type="caution">
    <text evidence="2">The sequence shown here is derived from an EMBL/GenBank/DDBJ whole genome shotgun (WGS) entry which is preliminary data.</text>
</comment>
<dbReference type="EMBL" id="JAWDGP010004488">
    <property type="protein sequence ID" value="KAK3763877.1"/>
    <property type="molecule type" value="Genomic_DNA"/>
</dbReference>
<feature type="compositionally biased region" description="Polar residues" evidence="1">
    <location>
        <begin position="34"/>
        <end position="43"/>
    </location>
</feature>
<proteinExistence type="predicted"/>
<dbReference type="Proteomes" id="UP001283361">
    <property type="component" value="Unassembled WGS sequence"/>
</dbReference>
<accession>A0AAE1DB14</accession>
<organism evidence="2 3">
    <name type="scientific">Elysia crispata</name>
    <name type="common">lettuce slug</name>
    <dbReference type="NCBI Taxonomy" id="231223"/>
    <lineage>
        <taxon>Eukaryota</taxon>
        <taxon>Metazoa</taxon>
        <taxon>Spiralia</taxon>
        <taxon>Lophotrochozoa</taxon>
        <taxon>Mollusca</taxon>
        <taxon>Gastropoda</taxon>
        <taxon>Heterobranchia</taxon>
        <taxon>Euthyneura</taxon>
        <taxon>Panpulmonata</taxon>
        <taxon>Sacoglossa</taxon>
        <taxon>Placobranchoidea</taxon>
        <taxon>Plakobranchidae</taxon>
        <taxon>Elysia</taxon>
    </lineage>
</organism>
<evidence type="ECO:0000313" key="2">
    <source>
        <dbReference type="EMBL" id="KAK3763877.1"/>
    </source>
</evidence>
<feature type="region of interest" description="Disordered" evidence="1">
    <location>
        <begin position="1"/>
        <end position="57"/>
    </location>
</feature>
<feature type="compositionally biased region" description="Basic residues" evidence="1">
    <location>
        <begin position="45"/>
        <end position="54"/>
    </location>
</feature>
<sequence length="346" mass="38829">MLKQKSHPRLLGYAPRDDLKTTRGTRSKGFGSVRASQDSGTQTKRNGKKRPKKKSWLEECLEIREEGRQLAKLDEKEVKTRFSKKKPKAKEQEHTPQPAREESERFLEGLVEDLAANAKTESFFVATGEAEQEETDPVAQEGKLIFIPKEEPKLGFLVFQQYLELLSVVYKGLRKAFLDNSTDNSVKTSVQNILGEGVEISTVTPGHYARLVTIPPSLDYMNKTDWAEITTLGLSVEWKLPSKKQRYTIFGPGRKLIYSPQLEGAEPSTDIGETFSLTAGWGPPLGLFLVTNPTTGSGNSLEAGSAYSVTLCKPQANHKRKLQSFHFQGPVEQGQRHNTYFYFSKQ</sequence>
<dbReference type="AlphaFoldDB" id="A0AAE1DB14"/>
<gene>
    <name evidence="2" type="ORF">RRG08_048240</name>
</gene>
<evidence type="ECO:0000313" key="3">
    <source>
        <dbReference type="Proteomes" id="UP001283361"/>
    </source>
</evidence>